<reference evidence="2" key="3">
    <citation type="submission" date="2025-09" db="UniProtKB">
        <authorList>
            <consortium name="Ensembl"/>
        </authorList>
    </citation>
    <scope>IDENTIFICATION</scope>
</reference>
<dbReference type="AlphaFoldDB" id="A0A9L0KAQ3"/>
<accession>A0A9L0KAQ3</accession>
<feature type="region of interest" description="Disordered" evidence="1">
    <location>
        <begin position="36"/>
        <end position="56"/>
    </location>
</feature>
<proteinExistence type="predicted"/>
<protein>
    <submittedName>
        <fullName evidence="2">Uncharacterized protein</fullName>
    </submittedName>
</protein>
<evidence type="ECO:0000313" key="2">
    <source>
        <dbReference type="Ensembl" id="ENSEASP00005061913.1"/>
    </source>
</evidence>
<feature type="compositionally biased region" description="Polar residues" evidence="1">
    <location>
        <begin position="42"/>
        <end position="56"/>
    </location>
</feature>
<reference evidence="2 3" key="1">
    <citation type="journal article" date="2020" name="Nat. Commun.">
        <title>Donkey genomes provide new insights into domestication and selection for coat color.</title>
        <authorList>
            <person name="Wang"/>
            <person name="C."/>
            <person name="Li"/>
            <person name="H."/>
            <person name="Guo"/>
            <person name="Y."/>
            <person name="Huang"/>
            <person name="J."/>
            <person name="Sun"/>
            <person name="Y."/>
            <person name="Min"/>
            <person name="J."/>
            <person name="Wang"/>
            <person name="J."/>
            <person name="Fang"/>
            <person name="X."/>
            <person name="Zhao"/>
            <person name="Z."/>
            <person name="Wang"/>
            <person name="S."/>
            <person name="Zhang"/>
            <person name="Y."/>
            <person name="Liu"/>
            <person name="Q."/>
            <person name="Jiang"/>
            <person name="Q."/>
            <person name="Wang"/>
            <person name="X."/>
            <person name="Guo"/>
            <person name="Y."/>
            <person name="Yang"/>
            <person name="C."/>
            <person name="Wang"/>
            <person name="Y."/>
            <person name="Tian"/>
            <person name="F."/>
            <person name="Zhuang"/>
            <person name="G."/>
            <person name="Fan"/>
            <person name="Y."/>
            <person name="Gao"/>
            <person name="Q."/>
            <person name="Li"/>
            <person name="Y."/>
            <person name="Ju"/>
            <person name="Z."/>
            <person name="Li"/>
            <person name="J."/>
            <person name="Li"/>
            <person name="R."/>
            <person name="Hou"/>
            <person name="M."/>
            <person name="Yang"/>
            <person name="G."/>
            <person name="Liu"/>
            <person name="G."/>
            <person name="Liu"/>
            <person name="W."/>
            <person name="Guo"/>
            <person name="J."/>
            <person name="Pan"/>
            <person name="S."/>
            <person name="Fan"/>
            <person name="G."/>
            <person name="Zhang"/>
            <person name="W."/>
            <person name="Zhang"/>
            <person name="R."/>
            <person name="Yu"/>
            <person name="J."/>
            <person name="Zhang"/>
            <person name="X."/>
            <person name="Yin"/>
            <person name="Q."/>
            <person name="Ji"/>
            <person name="C."/>
            <person name="Jin"/>
            <person name="Y."/>
            <person name="Yue"/>
            <person name="G."/>
            <person name="Liu"/>
            <person name="M."/>
            <person name="Xu"/>
            <person name="J."/>
            <person name="Liu"/>
            <person name="S."/>
            <person name="Jordana"/>
            <person name="J."/>
            <person name="Noce"/>
            <person name="A."/>
            <person name="Amills"/>
            <person name="M."/>
            <person name="Wu"/>
            <person name="D.D."/>
            <person name="Li"/>
            <person name="S."/>
            <person name="Zhou"/>
            <person name="X. and Zhong"/>
            <person name="J."/>
        </authorList>
    </citation>
    <scope>NUCLEOTIDE SEQUENCE [LARGE SCALE GENOMIC DNA]</scope>
</reference>
<keyword evidence="3" id="KW-1185">Reference proteome</keyword>
<evidence type="ECO:0000313" key="3">
    <source>
        <dbReference type="Proteomes" id="UP000694387"/>
    </source>
</evidence>
<dbReference type="Proteomes" id="UP000694387">
    <property type="component" value="Chromosome 3"/>
</dbReference>
<reference evidence="2" key="2">
    <citation type="submission" date="2025-08" db="UniProtKB">
        <authorList>
            <consortium name="Ensembl"/>
        </authorList>
    </citation>
    <scope>IDENTIFICATION</scope>
</reference>
<organism evidence="2 3">
    <name type="scientific">Equus asinus</name>
    <name type="common">Donkey</name>
    <name type="synonym">Equus africanus asinus</name>
    <dbReference type="NCBI Taxonomy" id="9793"/>
    <lineage>
        <taxon>Eukaryota</taxon>
        <taxon>Metazoa</taxon>
        <taxon>Chordata</taxon>
        <taxon>Craniata</taxon>
        <taxon>Vertebrata</taxon>
        <taxon>Euteleostomi</taxon>
        <taxon>Mammalia</taxon>
        <taxon>Eutheria</taxon>
        <taxon>Laurasiatheria</taxon>
        <taxon>Perissodactyla</taxon>
        <taxon>Equidae</taxon>
        <taxon>Equus</taxon>
    </lineage>
</organism>
<name>A0A9L0KAQ3_EQUAS</name>
<dbReference type="Ensembl" id="ENSEAST00005041875.1">
    <property type="protein sequence ID" value="ENSEASP00005061913.1"/>
    <property type="gene ID" value="ENSEASG00005038183.1"/>
</dbReference>
<evidence type="ECO:0000256" key="1">
    <source>
        <dbReference type="SAM" id="MobiDB-lite"/>
    </source>
</evidence>
<sequence length="97" mass="10986">LQKRPMWFGTAHLSQQSKAGVRTGWRECEATRRAGAGPLNVAVTQSPRQSHGSNNCTHPTELWGEFNKLIHAKHLERCLTLSKHLINIQLKDQCFLI</sequence>